<feature type="transmembrane region" description="Helical" evidence="5">
    <location>
        <begin position="338"/>
        <end position="357"/>
    </location>
</feature>
<evidence type="ECO:0000313" key="7">
    <source>
        <dbReference type="Proteomes" id="UP001642464"/>
    </source>
</evidence>
<dbReference type="PANTHER" id="PTHR23507:SF1">
    <property type="entry name" value="FI18259P1-RELATED"/>
    <property type="match status" value="1"/>
</dbReference>
<dbReference type="SUPFAM" id="SSF103473">
    <property type="entry name" value="MFS general substrate transporter"/>
    <property type="match status" value="1"/>
</dbReference>
<evidence type="ECO:0000256" key="4">
    <source>
        <dbReference type="ARBA" id="ARBA00023136"/>
    </source>
</evidence>
<name>A0ABP0S666_9DINO</name>
<feature type="transmembrane region" description="Helical" evidence="5">
    <location>
        <begin position="79"/>
        <end position="98"/>
    </location>
</feature>
<accession>A0ABP0S666</accession>
<evidence type="ECO:0000256" key="1">
    <source>
        <dbReference type="ARBA" id="ARBA00004141"/>
    </source>
</evidence>
<protein>
    <submittedName>
        <fullName evidence="6">Class A (TetA(A))</fullName>
    </submittedName>
</protein>
<keyword evidence="4 5" id="KW-0472">Membrane</keyword>
<keyword evidence="3 5" id="KW-1133">Transmembrane helix</keyword>
<proteinExistence type="predicted"/>
<dbReference type="InterPro" id="IPR011701">
    <property type="entry name" value="MFS"/>
</dbReference>
<organism evidence="6 7">
    <name type="scientific">Durusdinium trenchii</name>
    <dbReference type="NCBI Taxonomy" id="1381693"/>
    <lineage>
        <taxon>Eukaryota</taxon>
        <taxon>Sar</taxon>
        <taxon>Alveolata</taxon>
        <taxon>Dinophyceae</taxon>
        <taxon>Suessiales</taxon>
        <taxon>Symbiodiniaceae</taxon>
        <taxon>Durusdinium</taxon>
    </lineage>
</organism>
<feature type="transmembrane region" description="Helical" evidence="5">
    <location>
        <begin position="405"/>
        <end position="423"/>
    </location>
</feature>
<feature type="transmembrane region" description="Helical" evidence="5">
    <location>
        <begin position="214"/>
        <end position="238"/>
    </location>
</feature>
<feature type="transmembrane region" description="Helical" evidence="5">
    <location>
        <begin position="110"/>
        <end position="129"/>
    </location>
</feature>
<evidence type="ECO:0000256" key="3">
    <source>
        <dbReference type="ARBA" id="ARBA00022989"/>
    </source>
</evidence>
<comment type="caution">
    <text evidence="6">The sequence shown here is derived from an EMBL/GenBank/DDBJ whole genome shotgun (WGS) entry which is preliminary data.</text>
</comment>
<dbReference type="Pfam" id="PF07690">
    <property type="entry name" value="MFS_1"/>
    <property type="match status" value="1"/>
</dbReference>
<feature type="transmembrane region" description="Helical" evidence="5">
    <location>
        <begin position="685"/>
        <end position="707"/>
    </location>
</feature>
<feature type="transmembrane region" description="Helical" evidence="5">
    <location>
        <begin position="27"/>
        <end position="47"/>
    </location>
</feature>
<keyword evidence="7" id="KW-1185">Reference proteome</keyword>
<feature type="transmembrane region" description="Helical" evidence="5">
    <location>
        <begin position="171"/>
        <end position="194"/>
    </location>
</feature>
<evidence type="ECO:0000256" key="2">
    <source>
        <dbReference type="ARBA" id="ARBA00022692"/>
    </source>
</evidence>
<reference evidence="6 7" key="1">
    <citation type="submission" date="2024-02" db="EMBL/GenBank/DDBJ databases">
        <authorList>
            <person name="Chen Y."/>
            <person name="Shah S."/>
            <person name="Dougan E. K."/>
            <person name="Thang M."/>
            <person name="Chan C."/>
        </authorList>
    </citation>
    <scope>NUCLEOTIDE SEQUENCE [LARGE SCALE GENOMIC DNA]</scope>
</reference>
<dbReference type="EMBL" id="CAXAMM010042983">
    <property type="protein sequence ID" value="CAK9107822.1"/>
    <property type="molecule type" value="Genomic_DNA"/>
</dbReference>
<keyword evidence="2 5" id="KW-0812">Transmembrane</keyword>
<feature type="transmembrane region" description="Helical" evidence="5">
    <location>
        <begin position="135"/>
        <end position="159"/>
    </location>
</feature>
<gene>
    <name evidence="6" type="ORF">SCF082_LOCUS50180</name>
</gene>
<feature type="transmembrane region" description="Helical" evidence="5">
    <location>
        <begin position="308"/>
        <end position="331"/>
    </location>
</feature>
<sequence>MDFAHDPNGLSSSVVTDPREERKRVSLVTFAVLCAAASYIVMLFIAMPLSIHIISNKEDGCDLETNDDCFAPTDDSQRYLTLVLSMLRAMTFLFGSLIGTLSDKFGRKPLLLMALSGYTLAGILFLIGWSSETLALFLIGGMILGASSPVTPHGVAYISDVSAPDKLAQNMGVLQGFGYFFGLMGGALLALAISELTVGQEEDPNEAAVDPYNRLFYGAYGTGIFLSGAACILSFLVLPESLHEDDRVDRISVAKANPFGFVTIISRNMYLTMIYFSAFFGWMSVGASEAVTGGWWLRRYTVTAVEEFIVFIVALWVASGFGAAICTRLYVAVRGLKFAIHVSMIFSVATGIAFALAPTVATSYIAVGLSFVSASVVPTIAALLMGQVPANEKGSLAGALRGSEALAKLIGILIFGSLFANYIEEFTPDASCVPFDYNVGGNQANTCDCGVETCPVFDPTNTSGLVHPLQNPPGFYFQPDLCSLGQLSPTFGAKYGKYIPFPELDAARQIVPQSFIDLGFTTRSSGDCYDGGQRGTNGLTIETDRQWCLSVPAMVARFTPSAGPTAAPGLATVFNADFGCPGFDATTANADNDLFTNFQICEADPSPPGCDVADYDAVRFGSANTYGGPNFTDVNDLLLNLGILQRAFAPGGSDPEEFCEAEYGTAEINVCWEGPIAEFPGLFPLLYLAILPAVSYVCFIVGEMLFVKDDARYWTSRDELTELEDKKVAASG</sequence>
<comment type="subcellular location">
    <subcellularLocation>
        <location evidence="1">Membrane</location>
        <topology evidence="1">Multi-pass membrane protein</topology>
    </subcellularLocation>
</comment>
<feature type="transmembrane region" description="Helical" evidence="5">
    <location>
        <begin position="363"/>
        <end position="384"/>
    </location>
</feature>
<dbReference type="PANTHER" id="PTHR23507">
    <property type="entry name" value="ZGC:174356"/>
    <property type="match status" value="1"/>
</dbReference>
<evidence type="ECO:0000256" key="5">
    <source>
        <dbReference type="SAM" id="Phobius"/>
    </source>
</evidence>
<dbReference type="InterPro" id="IPR036259">
    <property type="entry name" value="MFS_trans_sf"/>
</dbReference>
<dbReference type="Proteomes" id="UP001642464">
    <property type="component" value="Unassembled WGS sequence"/>
</dbReference>
<evidence type="ECO:0000313" key="6">
    <source>
        <dbReference type="EMBL" id="CAK9107822.1"/>
    </source>
</evidence>
<dbReference type="Gene3D" id="1.20.1250.20">
    <property type="entry name" value="MFS general substrate transporter like domains"/>
    <property type="match status" value="1"/>
</dbReference>